<proteinExistence type="predicted"/>
<name>A0AAV4TW83_CAEEX</name>
<protein>
    <submittedName>
        <fullName evidence="2">Uncharacterized protein</fullName>
    </submittedName>
</protein>
<comment type="caution">
    <text evidence="2">The sequence shown here is derived from an EMBL/GenBank/DDBJ whole genome shotgun (WGS) entry which is preliminary data.</text>
</comment>
<evidence type="ECO:0000313" key="2">
    <source>
        <dbReference type="EMBL" id="GIY50144.1"/>
    </source>
</evidence>
<dbReference type="AlphaFoldDB" id="A0AAV4TW83"/>
<evidence type="ECO:0000313" key="3">
    <source>
        <dbReference type="Proteomes" id="UP001054945"/>
    </source>
</evidence>
<organism evidence="2 3">
    <name type="scientific">Caerostris extrusa</name>
    <name type="common">Bark spider</name>
    <name type="synonym">Caerostris bankana</name>
    <dbReference type="NCBI Taxonomy" id="172846"/>
    <lineage>
        <taxon>Eukaryota</taxon>
        <taxon>Metazoa</taxon>
        <taxon>Ecdysozoa</taxon>
        <taxon>Arthropoda</taxon>
        <taxon>Chelicerata</taxon>
        <taxon>Arachnida</taxon>
        <taxon>Araneae</taxon>
        <taxon>Araneomorphae</taxon>
        <taxon>Entelegynae</taxon>
        <taxon>Araneoidea</taxon>
        <taxon>Araneidae</taxon>
        <taxon>Caerostris</taxon>
    </lineage>
</organism>
<sequence>MFSKTSEKQTSCRQALHEARGSPVNQRRKLISQVPLRGNGFQFQLLITSQTWIGAFIISGETASRCLASIATIDSVIEGVALRQLIGTLYARPFVNLAKLPDK</sequence>
<accession>A0AAV4TW83</accession>
<gene>
    <name evidence="2" type="ORF">CEXT_478891</name>
</gene>
<dbReference type="Proteomes" id="UP001054945">
    <property type="component" value="Unassembled WGS sequence"/>
</dbReference>
<dbReference type="EMBL" id="BPLR01011943">
    <property type="protein sequence ID" value="GIY50144.1"/>
    <property type="molecule type" value="Genomic_DNA"/>
</dbReference>
<keyword evidence="3" id="KW-1185">Reference proteome</keyword>
<evidence type="ECO:0000256" key="1">
    <source>
        <dbReference type="SAM" id="MobiDB-lite"/>
    </source>
</evidence>
<reference evidence="2 3" key="1">
    <citation type="submission" date="2021-06" db="EMBL/GenBank/DDBJ databases">
        <title>Caerostris extrusa draft genome.</title>
        <authorList>
            <person name="Kono N."/>
            <person name="Arakawa K."/>
        </authorList>
    </citation>
    <scope>NUCLEOTIDE SEQUENCE [LARGE SCALE GENOMIC DNA]</scope>
</reference>
<feature type="region of interest" description="Disordered" evidence="1">
    <location>
        <begin position="1"/>
        <end position="24"/>
    </location>
</feature>